<feature type="domain" description="Knr4/Smi1-like" evidence="1">
    <location>
        <begin position="35"/>
        <end position="162"/>
    </location>
</feature>
<evidence type="ECO:0000259" key="1">
    <source>
        <dbReference type="Pfam" id="PF09346"/>
    </source>
</evidence>
<evidence type="ECO:0000313" key="2">
    <source>
        <dbReference type="EMBL" id="MBT0957823.1"/>
    </source>
</evidence>
<protein>
    <submittedName>
        <fullName evidence="2">SMI1/KNR4 family protein</fullName>
    </submittedName>
</protein>
<sequence length="170" mass="19154">MSELKWRPEWQRKEPASIPFNADGSVTFKGPVGDVVLPKEYSDFLQISEGAALRDRGSWFAGRFDEGVALFEIEWLGTLRNAMMQTWGYYEVPEQEQHLLPPTYVFIGYAEPGPSDVVINVAQGDPDYGKVFVWTPVREPWMTGQNTRGLGLVADSFNDFMNGLAAKDEL</sequence>
<dbReference type="InterPro" id="IPR018958">
    <property type="entry name" value="Knr4/Smi1-like_dom"/>
</dbReference>
<gene>
    <name evidence="2" type="ORF">IV417_10515</name>
</gene>
<name>A0AAP2G4E8_9RHOB</name>
<dbReference type="AlphaFoldDB" id="A0AAP2G4E8"/>
<dbReference type="Gene3D" id="3.40.1580.10">
    <property type="entry name" value="SMI1/KNR4-like"/>
    <property type="match status" value="1"/>
</dbReference>
<comment type="caution">
    <text evidence="2">The sequence shown here is derived from an EMBL/GenBank/DDBJ whole genome shotgun (WGS) entry which is preliminary data.</text>
</comment>
<dbReference type="Pfam" id="PF09346">
    <property type="entry name" value="SMI1_KNR4"/>
    <property type="match status" value="1"/>
</dbReference>
<dbReference type="Proteomes" id="UP001315686">
    <property type="component" value="Unassembled WGS sequence"/>
</dbReference>
<dbReference type="SUPFAM" id="SSF160631">
    <property type="entry name" value="SMI1/KNR4-like"/>
    <property type="match status" value="1"/>
</dbReference>
<dbReference type="EMBL" id="JADQAZ010000002">
    <property type="protein sequence ID" value="MBT0957823.1"/>
    <property type="molecule type" value="Genomic_DNA"/>
</dbReference>
<accession>A0AAP2G4E8</accession>
<dbReference type="InterPro" id="IPR037883">
    <property type="entry name" value="Knr4/Smi1-like_sf"/>
</dbReference>
<dbReference type="RefSeq" id="WP_327794046.1">
    <property type="nucleotide sequence ID" value="NZ_JADQAZ010000002.1"/>
</dbReference>
<proteinExistence type="predicted"/>
<keyword evidence="3" id="KW-1185">Reference proteome</keyword>
<reference evidence="2 3" key="1">
    <citation type="journal article" date="2021" name="Arch. Microbiol.">
        <title>Harenicola maris gen. nov., sp. nov. isolated from the Sea of Japan shallow sediments.</title>
        <authorList>
            <person name="Romanenko L.A."/>
            <person name="Kurilenko V.V."/>
            <person name="Chernysheva N.Y."/>
            <person name="Tekutyeva L.A."/>
            <person name="Velansky P.V."/>
            <person name="Svetashev V.I."/>
            <person name="Isaeva M.P."/>
        </authorList>
    </citation>
    <scope>NUCLEOTIDE SEQUENCE [LARGE SCALE GENOMIC DNA]</scope>
    <source>
        <strain evidence="2 3">KMM 3653</strain>
    </source>
</reference>
<evidence type="ECO:0000313" key="3">
    <source>
        <dbReference type="Proteomes" id="UP001315686"/>
    </source>
</evidence>
<organism evidence="2 3">
    <name type="scientific">Harenicola maris</name>
    <dbReference type="NCBI Taxonomy" id="2841044"/>
    <lineage>
        <taxon>Bacteria</taxon>
        <taxon>Pseudomonadati</taxon>
        <taxon>Pseudomonadota</taxon>
        <taxon>Alphaproteobacteria</taxon>
        <taxon>Rhodobacterales</taxon>
        <taxon>Paracoccaceae</taxon>
        <taxon>Harenicola</taxon>
    </lineage>
</organism>